<feature type="active site" description="Nucleophile" evidence="9">
    <location>
        <position position="410"/>
    </location>
</feature>
<accession>A0AA96LCR7</accession>
<dbReference type="PANTHER" id="PTHR30582:SF24">
    <property type="entry name" value="L,D-TRANSPEPTIDASE ERFK_SRFK-RELATED"/>
    <property type="match status" value="1"/>
</dbReference>
<feature type="region of interest" description="Disordered" evidence="10">
    <location>
        <begin position="369"/>
        <end position="388"/>
    </location>
</feature>
<proteinExistence type="inferred from homology"/>
<feature type="domain" description="L,D-TPase catalytic" evidence="11">
    <location>
        <begin position="325"/>
        <end position="434"/>
    </location>
</feature>
<comment type="pathway">
    <text evidence="1 9">Cell wall biogenesis; peptidoglycan biosynthesis.</text>
</comment>
<keyword evidence="6 9" id="KW-0133">Cell shape</keyword>
<dbReference type="GO" id="GO:0071972">
    <property type="term" value="F:peptidoglycan L,D-transpeptidase activity"/>
    <property type="evidence" value="ECO:0007669"/>
    <property type="project" value="TreeGrafter"/>
</dbReference>
<evidence type="ECO:0000256" key="3">
    <source>
        <dbReference type="ARBA" id="ARBA00022676"/>
    </source>
</evidence>
<dbReference type="AlphaFoldDB" id="A0AA96LCR7"/>
<comment type="similarity">
    <text evidence="2">Belongs to the YkuD family.</text>
</comment>
<dbReference type="Pfam" id="PF03734">
    <property type="entry name" value="YkuD"/>
    <property type="match status" value="1"/>
</dbReference>
<evidence type="ECO:0000259" key="11">
    <source>
        <dbReference type="PROSITE" id="PS52029"/>
    </source>
</evidence>
<evidence type="ECO:0000256" key="2">
    <source>
        <dbReference type="ARBA" id="ARBA00005992"/>
    </source>
</evidence>
<evidence type="ECO:0000313" key="12">
    <source>
        <dbReference type="EMBL" id="WNQ09721.1"/>
    </source>
</evidence>
<evidence type="ECO:0000256" key="6">
    <source>
        <dbReference type="ARBA" id="ARBA00022960"/>
    </source>
</evidence>
<dbReference type="GO" id="GO:0071555">
    <property type="term" value="P:cell wall organization"/>
    <property type="evidence" value="ECO:0007669"/>
    <property type="project" value="UniProtKB-UniRule"/>
</dbReference>
<dbReference type="GO" id="GO:0016757">
    <property type="term" value="F:glycosyltransferase activity"/>
    <property type="evidence" value="ECO:0007669"/>
    <property type="project" value="UniProtKB-KW"/>
</dbReference>
<dbReference type="PANTHER" id="PTHR30582">
    <property type="entry name" value="L,D-TRANSPEPTIDASE"/>
    <property type="match status" value="1"/>
</dbReference>
<dbReference type="GO" id="GO:0005576">
    <property type="term" value="C:extracellular region"/>
    <property type="evidence" value="ECO:0007669"/>
    <property type="project" value="TreeGrafter"/>
</dbReference>
<feature type="compositionally biased region" description="Low complexity" evidence="10">
    <location>
        <begin position="306"/>
        <end position="318"/>
    </location>
</feature>
<dbReference type="EMBL" id="CP130318">
    <property type="protein sequence ID" value="WNQ09721.1"/>
    <property type="molecule type" value="Genomic_DNA"/>
</dbReference>
<evidence type="ECO:0000313" key="13">
    <source>
        <dbReference type="Proteomes" id="UP001305702"/>
    </source>
</evidence>
<evidence type="ECO:0000256" key="8">
    <source>
        <dbReference type="ARBA" id="ARBA00023316"/>
    </source>
</evidence>
<evidence type="ECO:0000256" key="4">
    <source>
        <dbReference type="ARBA" id="ARBA00022679"/>
    </source>
</evidence>
<dbReference type="PROSITE" id="PS52029">
    <property type="entry name" value="LD_TPASE"/>
    <property type="match status" value="1"/>
</dbReference>
<evidence type="ECO:0000256" key="7">
    <source>
        <dbReference type="ARBA" id="ARBA00022984"/>
    </source>
</evidence>
<dbReference type="InterPro" id="IPR011990">
    <property type="entry name" value="TPR-like_helical_dom_sf"/>
</dbReference>
<reference evidence="12 13" key="1">
    <citation type="submission" date="2022-02" db="EMBL/GenBank/DDBJ databases">
        <title>Paenibacillus sp. MBLB1776 Whole Genome Shotgun Sequencing.</title>
        <authorList>
            <person name="Hwang C.Y."/>
            <person name="Cho E.-S."/>
            <person name="Seo M.-J."/>
        </authorList>
    </citation>
    <scope>NUCLEOTIDE SEQUENCE [LARGE SCALE GENOMIC DNA]</scope>
    <source>
        <strain evidence="12 13">MBLB1776</strain>
    </source>
</reference>
<keyword evidence="7 9" id="KW-0573">Peptidoglycan synthesis</keyword>
<keyword evidence="5" id="KW-0378">Hydrolase</keyword>
<dbReference type="InterPro" id="IPR050979">
    <property type="entry name" value="LD-transpeptidase"/>
</dbReference>
<gene>
    <name evidence="12" type="ORF">MJA45_19100</name>
</gene>
<evidence type="ECO:0000256" key="5">
    <source>
        <dbReference type="ARBA" id="ARBA00022801"/>
    </source>
</evidence>
<dbReference type="KEGG" id="paun:MJA45_19100"/>
<dbReference type="CDD" id="cd16913">
    <property type="entry name" value="YkuD_like"/>
    <property type="match status" value="1"/>
</dbReference>
<dbReference type="SUPFAM" id="SSF141523">
    <property type="entry name" value="L,D-transpeptidase catalytic domain-like"/>
    <property type="match status" value="1"/>
</dbReference>
<keyword evidence="13" id="KW-1185">Reference proteome</keyword>
<dbReference type="GO" id="GO:0008360">
    <property type="term" value="P:regulation of cell shape"/>
    <property type="evidence" value="ECO:0007669"/>
    <property type="project" value="UniProtKB-UniRule"/>
</dbReference>
<feature type="active site" description="Proton donor/acceptor" evidence="9">
    <location>
        <position position="394"/>
    </location>
</feature>
<keyword evidence="4" id="KW-0808">Transferase</keyword>
<dbReference type="GO" id="GO:0018104">
    <property type="term" value="P:peptidoglycan-protein cross-linking"/>
    <property type="evidence" value="ECO:0007669"/>
    <property type="project" value="TreeGrafter"/>
</dbReference>
<evidence type="ECO:0000256" key="1">
    <source>
        <dbReference type="ARBA" id="ARBA00004752"/>
    </source>
</evidence>
<name>A0AA96LCR7_9BACL</name>
<evidence type="ECO:0000256" key="10">
    <source>
        <dbReference type="SAM" id="MobiDB-lite"/>
    </source>
</evidence>
<evidence type="ECO:0000256" key="9">
    <source>
        <dbReference type="PROSITE-ProRule" id="PRU01373"/>
    </source>
</evidence>
<protein>
    <submittedName>
        <fullName evidence="12">L,D-transpeptidase family protein</fullName>
    </submittedName>
</protein>
<dbReference type="InterPro" id="IPR038063">
    <property type="entry name" value="Transpep_catalytic_dom"/>
</dbReference>
<dbReference type="Gene3D" id="2.40.440.10">
    <property type="entry name" value="L,D-transpeptidase catalytic domain-like"/>
    <property type="match status" value="1"/>
</dbReference>
<keyword evidence="3" id="KW-0328">Glycosyltransferase</keyword>
<keyword evidence="8 9" id="KW-0961">Cell wall biogenesis/degradation</keyword>
<organism evidence="12 13">
    <name type="scientific">Paenibacillus aurantius</name>
    <dbReference type="NCBI Taxonomy" id="2918900"/>
    <lineage>
        <taxon>Bacteria</taxon>
        <taxon>Bacillati</taxon>
        <taxon>Bacillota</taxon>
        <taxon>Bacilli</taxon>
        <taxon>Bacillales</taxon>
        <taxon>Paenibacillaceae</taxon>
        <taxon>Paenibacillus</taxon>
    </lineage>
</organism>
<sequence>MVFLKKFVADHPGNQMGWYLLGKEYEAQGKQGKAHYCYAKAGEIYAAFEKKEPPFTLQDVKERLAADKRAGSLSSPDEAETEAGRRRGGAVIGRMAFALPFLLLLLAPLSGSELPAGPPFLQESEAVARPVPSNGEPRTDVYLAGGIGKPNEWKERLKEILVAPSKGETISILAGARTSSDGKWLDWAQKLVPLATAERSADGGNVTVRYHNRETCECEPADGKEAARTVEKWQEEEEQLAVLRSAVTHFRSRNGKLPETVEELVRPYPDNWLPGYTSYMKEAFAELAGEIAGGEGQPQSGEKASPKAPAPAGSPAKAKGLNEPLEIIIDKASHRLALVSGDVILRSYRTGLGGDRTPEGVFEITEKVRNPNGRSNGEYGSRGMTLSDPRYAVHGTDKPSSIGKDESLGCIRMLREDLEELYDLVPKGTRVTIAAEGTLSPDEPAHSVPRFRLAPQVKETNPGTRYRWLD</sequence>
<dbReference type="Proteomes" id="UP001305702">
    <property type="component" value="Chromosome"/>
</dbReference>
<dbReference type="RefSeq" id="WP_315603495.1">
    <property type="nucleotide sequence ID" value="NZ_CP130318.1"/>
</dbReference>
<dbReference type="InterPro" id="IPR005490">
    <property type="entry name" value="LD_TPept_cat_dom"/>
</dbReference>
<feature type="region of interest" description="Disordered" evidence="10">
    <location>
        <begin position="292"/>
        <end position="318"/>
    </location>
</feature>
<dbReference type="SUPFAM" id="SSF48452">
    <property type="entry name" value="TPR-like"/>
    <property type="match status" value="1"/>
</dbReference>